<evidence type="ECO:0000313" key="2">
    <source>
        <dbReference type="EMBL" id="KAK8885966.1"/>
    </source>
</evidence>
<dbReference type="EMBL" id="JAPFFF010000007">
    <property type="protein sequence ID" value="KAK8885966.1"/>
    <property type="molecule type" value="Genomic_DNA"/>
</dbReference>
<evidence type="ECO:0000313" key="3">
    <source>
        <dbReference type="Proteomes" id="UP001470230"/>
    </source>
</evidence>
<comment type="caution">
    <text evidence="2">The sequence shown here is derived from an EMBL/GenBank/DDBJ whole genome shotgun (WGS) entry which is preliminary data.</text>
</comment>
<name>A0ABR2K5D4_9EUKA</name>
<evidence type="ECO:0000256" key="1">
    <source>
        <dbReference type="SAM" id="MobiDB-lite"/>
    </source>
</evidence>
<accession>A0ABR2K5D4</accession>
<feature type="region of interest" description="Disordered" evidence="1">
    <location>
        <begin position="103"/>
        <end position="140"/>
    </location>
</feature>
<keyword evidence="3" id="KW-1185">Reference proteome</keyword>
<organism evidence="2 3">
    <name type="scientific">Tritrichomonas musculus</name>
    <dbReference type="NCBI Taxonomy" id="1915356"/>
    <lineage>
        <taxon>Eukaryota</taxon>
        <taxon>Metamonada</taxon>
        <taxon>Parabasalia</taxon>
        <taxon>Tritrichomonadida</taxon>
        <taxon>Tritrichomonadidae</taxon>
        <taxon>Tritrichomonas</taxon>
    </lineage>
</organism>
<feature type="compositionally biased region" description="Basic and acidic residues" evidence="1">
    <location>
        <begin position="109"/>
        <end position="123"/>
    </location>
</feature>
<dbReference type="Proteomes" id="UP001470230">
    <property type="component" value="Unassembled WGS sequence"/>
</dbReference>
<proteinExistence type="predicted"/>
<reference evidence="2 3" key="1">
    <citation type="submission" date="2024-04" db="EMBL/GenBank/DDBJ databases">
        <title>Tritrichomonas musculus Genome.</title>
        <authorList>
            <person name="Alves-Ferreira E."/>
            <person name="Grigg M."/>
            <person name="Lorenzi H."/>
            <person name="Galac M."/>
        </authorList>
    </citation>
    <scope>NUCLEOTIDE SEQUENCE [LARGE SCALE GENOMIC DNA]</scope>
    <source>
        <strain evidence="2 3">EAF2021</strain>
    </source>
</reference>
<protein>
    <submittedName>
        <fullName evidence="2">Outer dense fiber protein 3-like protein 2</fullName>
    </submittedName>
</protein>
<sequence length="234" mass="25929">MDPLDRGECIAHITPSITKYASPGPAYYNVPRKFKKQCPPIKMKGRHNLEQEPNKAPYYNIPSSLGKVPKVTLHGRNEEKNKFIVPGPTYIPPKFGADAHKIGIAPPRQRPDKNRKCKGDDGKMTPLGKRNPDATPGPGPAFNIRGHDFDANGRAGTAIKGHHDFKYDQTVSPGPARYKPKYEKVLPQAPKIAFHNRPKAKEPPVTAGYRDIGSTLGGYRYTMKARADDDINII</sequence>
<gene>
    <name evidence="2" type="ORF">M9Y10_041425</name>
</gene>